<dbReference type="AlphaFoldDB" id="A0A3M8CCP7"/>
<dbReference type="PANTHER" id="PTHR23531">
    <property type="entry name" value="QUINOLENE RESISTANCE PROTEIN NORA"/>
    <property type="match status" value="1"/>
</dbReference>
<evidence type="ECO:0000256" key="4">
    <source>
        <dbReference type="ARBA" id="ARBA00022989"/>
    </source>
</evidence>
<gene>
    <name evidence="8" type="ORF">EDM52_13150</name>
</gene>
<organism evidence="8 9">
    <name type="scientific">Brevibacillus invocatus</name>
    <dbReference type="NCBI Taxonomy" id="173959"/>
    <lineage>
        <taxon>Bacteria</taxon>
        <taxon>Bacillati</taxon>
        <taxon>Bacillota</taxon>
        <taxon>Bacilli</taxon>
        <taxon>Bacillales</taxon>
        <taxon>Paenibacillaceae</taxon>
        <taxon>Brevibacillus</taxon>
    </lineage>
</organism>
<proteinExistence type="predicted"/>
<keyword evidence="9" id="KW-1185">Reference proteome</keyword>
<evidence type="ECO:0000313" key="9">
    <source>
        <dbReference type="Proteomes" id="UP000282028"/>
    </source>
</evidence>
<comment type="subcellular location">
    <subcellularLocation>
        <location evidence="1">Cell membrane</location>
        <topology evidence="1">Multi-pass membrane protein</topology>
    </subcellularLocation>
</comment>
<evidence type="ECO:0000259" key="7">
    <source>
        <dbReference type="PROSITE" id="PS50850"/>
    </source>
</evidence>
<dbReference type="PROSITE" id="PS50850">
    <property type="entry name" value="MFS"/>
    <property type="match status" value="1"/>
</dbReference>
<dbReference type="Gene3D" id="1.20.1250.20">
    <property type="entry name" value="MFS general substrate transporter like domains"/>
    <property type="match status" value="1"/>
</dbReference>
<evidence type="ECO:0000256" key="1">
    <source>
        <dbReference type="ARBA" id="ARBA00004651"/>
    </source>
</evidence>
<dbReference type="GO" id="GO:0005886">
    <property type="term" value="C:plasma membrane"/>
    <property type="evidence" value="ECO:0007669"/>
    <property type="project" value="UniProtKB-SubCell"/>
</dbReference>
<protein>
    <recommendedName>
        <fullName evidence="7">Major facilitator superfamily (MFS) profile domain-containing protein</fullName>
    </recommendedName>
</protein>
<dbReference type="EMBL" id="RHHR01000020">
    <property type="protein sequence ID" value="RNB73177.1"/>
    <property type="molecule type" value="Genomic_DNA"/>
</dbReference>
<dbReference type="GO" id="GO:0022857">
    <property type="term" value="F:transmembrane transporter activity"/>
    <property type="evidence" value="ECO:0007669"/>
    <property type="project" value="InterPro"/>
</dbReference>
<dbReference type="InterPro" id="IPR020846">
    <property type="entry name" value="MFS_dom"/>
</dbReference>
<dbReference type="InterPro" id="IPR036259">
    <property type="entry name" value="MFS_trans_sf"/>
</dbReference>
<name>A0A3M8CCP7_9BACL</name>
<keyword evidence="5 6" id="KW-0472">Membrane</keyword>
<keyword evidence="3 6" id="KW-0812">Transmembrane</keyword>
<dbReference type="InterPro" id="IPR052714">
    <property type="entry name" value="MFS_Exporter"/>
</dbReference>
<keyword evidence="2" id="KW-0813">Transport</keyword>
<accession>A0A3M8CCP7</accession>
<keyword evidence="4 6" id="KW-1133">Transmembrane helix</keyword>
<dbReference type="Proteomes" id="UP000282028">
    <property type="component" value="Unassembled WGS sequence"/>
</dbReference>
<reference evidence="8 9" key="1">
    <citation type="submission" date="2018-10" db="EMBL/GenBank/DDBJ databases">
        <title>Phylogenomics of Brevibacillus.</title>
        <authorList>
            <person name="Dunlap C."/>
        </authorList>
    </citation>
    <scope>NUCLEOTIDE SEQUENCE [LARGE SCALE GENOMIC DNA]</scope>
    <source>
        <strain evidence="8 9">JCM 12215</strain>
    </source>
</reference>
<feature type="transmembrane region" description="Helical" evidence="6">
    <location>
        <begin position="43"/>
        <end position="68"/>
    </location>
</feature>
<sequence>MIGLGYGSVFPSFQAIAIKSAPNERRGLATGTYFLLLDTGMGVGSFVLGMIASAMNYSFMYVVSYYTLHHRRAVIRKKREGLQVLNQQG</sequence>
<dbReference type="RefSeq" id="WP_122909439.1">
    <property type="nucleotide sequence ID" value="NZ_CBCSBE010000027.1"/>
</dbReference>
<evidence type="ECO:0000256" key="6">
    <source>
        <dbReference type="SAM" id="Phobius"/>
    </source>
</evidence>
<evidence type="ECO:0000256" key="5">
    <source>
        <dbReference type="ARBA" id="ARBA00023136"/>
    </source>
</evidence>
<evidence type="ECO:0000256" key="3">
    <source>
        <dbReference type="ARBA" id="ARBA00022692"/>
    </source>
</evidence>
<feature type="domain" description="Major facilitator superfamily (MFS) profile" evidence="7">
    <location>
        <begin position="1"/>
        <end position="89"/>
    </location>
</feature>
<comment type="caution">
    <text evidence="8">The sequence shown here is derived from an EMBL/GenBank/DDBJ whole genome shotgun (WGS) entry which is preliminary data.</text>
</comment>
<evidence type="ECO:0000256" key="2">
    <source>
        <dbReference type="ARBA" id="ARBA00022448"/>
    </source>
</evidence>
<evidence type="ECO:0000313" key="8">
    <source>
        <dbReference type="EMBL" id="RNB73177.1"/>
    </source>
</evidence>
<dbReference type="PANTHER" id="PTHR23531:SF2">
    <property type="entry name" value="PERMEASE"/>
    <property type="match status" value="1"/>
</dbReference>
<dbReference type="SUPFAM" id="SSF103473">
    <property type="entry name" value="MFS general substrate transporter"/>
    <property type="match status" value="1"/>
</dbReference>